<evidence type="ECO:0000313" key="3">
    <source>
        <dbReference type="Proteomes" id="UP000486760"/>
    </source>
</evidence>
<dbReference type="SMART" id="SM00959">
    <property type="entry name" value="Rho_N"/>
    <property type="match status" value="1"/>
</dbReference>
<evidence type="ECO:0000313" key="2">
    <source>
        <dbReference type="EMBL" id="KAA0014425.1"/>
    </source>
</evidence>
<evidence type="ECO:0000259" key="1">
    <source>
        <dbReference type="SMART" id="SM00959"/>
    </source>
</evidence>
<keyword evidence="3" id="KW-1185">Reference proteome</keyword>
<dbReference type="Gene3D" id="1.10.720.10">
    <property type="match status" value="1"/>
</dbReference>
<dbReference type="InterPro" id="IPR011112">
    <property type="entry name" value="Rho-like_N"/>
</dbReference>
<proteinExistence type="predicted"/>
<dbReference type="GO" id="GO:0006353">
    <property type="term" value="P:DNA-templated transcription termination"/>
    <property type="evidence" value="ECO:0007669"/>
    <property type="project" value="InterPro"/>
</dbReference>
<sequence>MHEDSPMSKKTKTLDLECTSAFMVKGKMITPKKTVRGVPEADALSLVRRGKAKIVAAGPDAAGASAEEAEAPALEELTVEELKATAKEYEIEGADKMKKAELIAAIEAAEAEGDE</sequence>
<dbReference type="AlphaFoldDB" id="A0A7V7G2K9"/>
<dbReference type="Proteomes" id="UP000486760">
    <property type="component" value="Unassembled WGS sequence"/>
</dbReference>
<feature type="domain" description="Rho termination factor-like N-terminal" evidence="1">
    <location>
        <begin position="73"/>
        <end position="115"/>
    </location>
</feature>
<gene>
    <name evidence="2" type="ORF">F0A17_01890</name>
</gene>
<dbReference type="Pfam" id="PF07498">
    <property type="entry name" value="Rho_N"/>
    <property type="match status" value="1"/>
</dbReference>
<accession>A0A7V7G2K9</accession>
<dbReference type="EMBL" id="VTPY01000001">
    <property type="protein sequence ID" value="KAA0014425.1"/>
    <property type="molecule type" value="Genomic_DNA"/>
</dbReference>
<dbReference type="SUPFAM" id="SSF68912">
    <property type="entry name" value="Rho N-terminal domain-like"/>
    <property type="match status" value="1"/>
</dbReference>
<name>A0A7V7G2K9_9GAMM</name>
<reference evidence="2 3" key="1">
    <citation type="submission" date="2019-08" db="EMBL/GenBank/DDBJ databases">
        <title>Bioinformatics analysis of the strain L3 and L5.</title>
        <authorList>
            <person name="Li X."/>
        </authorList>
    </citation>
    <scope>NUCLEOTIDE SEQUENCE [LARGE SCALE GENOMIC DNA]</scope>
    <source>
        <strain evidence="2 3">L5</strain>
    </source>
</reference>
<organism evidence="2 3">
    <name type="scientific">Billgrantia pellis</name>
    <dbReference type="NCBI Taxonomy" id="2606936"/>
    <lineage>
        <taxon>Bacteria</taxon>
        <taxon>Pseudomonadati</taxon>
        <taxon>Pseudomonadota</taxon>
        <taxon>Gammaproteobacteria</taxon>
        <taxon>Oceanospirillales</taxon>
        <taxon>Halomonadaceae</taxon>
        <taxon>Billgrantia</taxon>
    </lineage>
</organism>
<dbReference type="InterPro" id="IPR036269">
    <property type="entry name" value="Rho_N_sf"/>
</dbReference>
<protein>
    <recommendedName>
        <fullName evidence="1">Rho termination factor-like N-terminal domain-containing protein</fullName>
    </recommendedName>
</protein>
<comment type="caution">
    <text evidence="2">The sequence shown here is derived from an EMBL/GenBank/DDBJ whole genome shotgun (WGS) entry which is preliminary data.</text>
</comment>